<dbReference type="PANTHER" id="PTHR43080">
    <property type="entry name" value="CBS DOMAIN-CONTAINING PROTEIN CBSX3, MITOCHONDRIAL"/>
    <property type="match status" value="1"/>
</dbReference>
<dbReference type="SMART" id="SM00116">
    <property type="entry name" value="CBS"/>
    <property type="match status" value="2"/>
</dbReference>
<evidence type="ECO:0000256" key="3">
    <source>
        <dbReference type="PROSITE-ProRule" id="PRU00703"/>
    </source>
</evidence>
<reference evidence="6 7" key="1">
    <citation type="submission" date="2019-04" db="EMBL/GenBank/DDBJ databases">
        <title>Bacillus caeni sp. nov., a bacterium isolated from mangrove sediment.</title>
        <authorList>
            <person name="Huang H."/>
            <person name="Mo K."/>
            <person name="Hu Y."/>
        </authorList>
    </citation>
    <scope>NUCLEOTIDE SEQUENCE [LARGE SCALE GENOMIC DNA]</scope>
    <source>
        <strain evidence="6 7">HB172195</strain>
    </source>
</reference>
<feature type="domain" description="CBS" evidence="5">
    <location>
        <begin position="184"/>
        <end position="242"/>
    </location>
</feature>
<dbReference type="CDD" id="cd05401">
    <property type="entry name" value="NT_GlnE_GlnD_like"/>
    <property type="match status" value="1"/>
</dbReference>
<dbReference type="InterPro" id="IPR000644">
    <property type="entry name" value="CBS_dom"/>
</dbReference>
<evidence type="ECO:0000256" key="2">
    <source>
        <dbReference type="ARBA" id="ARBA00023159"/>
    </source>
</evidence>
<keyword evidence="1 3" id="KW-0129">CBS domain</keyword>
<comment type="caution">
    <text evidence="6">The sequence shown here is derived from an EMBL/GenBank/DDBJ whole genome shotgun (WGS) entry which is preliminary data.</text>
</comment>
<keyword evidence="2" id="KW-0010">Activator</keyword>
<organism evidence="6 7">
    <name type="scientific">Exobacillus caeni</name>
    <dbReference type="NCBI Taxonomy" id="2574798"/>
    <lineage>
        <taxon>Bacteria</taxon>
        <taxon>Bacillati</taxon>
        <taxon>Bacillota</taxon>
        <taxon>Bacilli</taxon>
        <taxon>Bacillales</taxon>
        <taxon>Guptibacillaceae</taxon>
        <taxon>Exobacillus</taxon>
    </lineage>
</organism>
<dbReference type="Pfam" id="PF00027">
    <property type="entry name" value="cNMP_binding"/>
    <property type="match status" value="1"/>
</dbReference>
<dbReference type="Proteomes" id="UP000308230">
    <property type="component" value="Unassembled WGS sequence"/>
</dbReference>
<dbReference type="PROSITE" id="PS51371">
    <property type="entry name" value="CBS"/>
    <property type="match status" value="2"/>
</dbReference>
<dbReference type="Pfam" id="PF03445">
    <property type="entry name" value="DUF294"/>
    <property type="match status" value="1"/>
</dbReference>
<accession>A0A5R9F047</accession>
<protein>
    <submittedName>
        <fullName evidence="6">CBS domain-containing protein</fullName>
    </submittedName>
</protein>
<gene>
    <name evidence="6" type="ORF">FCL54_18495</name>
</gene>
<dbReference type="SUPFAM" id="SSF51206">
    <property type="entry name" value="cAMP-binding domain-like"/>
    <property type="match status" value="1"/>
</dbReference>
<dbReference type="GO" id="GO:0008773">
    <property type="term" value="F:[protein-PII] uridylyltransferase activity"/>
    <property type="evidence" value="ECO:0007669"/>
    <property type="project" value="InterPro"/>
</dbReference>
<dbReference type="OrthoDB" id="9810963at2"/>
<feature type="domain" description="CBS" evidence="5">
    <location>
        <begin position="248"/>
        <end position="304"/>
    </location>
</feature>
<evidence type="ECO:0000259" key="4">
    <source>
        <dbReference type="PROSITE" id="PS50042"/>
    </source>
</evidence>
<dbReference type="InterPro" id="IPR018821">
    <property type="entry name" value="DUF294_put_nucleoTrafse_sb-bd"/>
</dbReference>
<dbReference type="PANTHER" id="PTHR43080:SF2">
    <property type="entry name" value="CBS DOMAIN-CONTAINING PROTEIN"/>
    <property type="match status" value="1"/>
</dbReference>
<dbReference type="EMBL" id="SWLG01000016">
    <property type="protein sequence ID" value="TLS35806.1"/>
    <property type="molecule type" value="Genomic_DNA"/>
</dbReference>
<name>A0A5R9F047_9BACL</name>
<sequence>MERYGRMKLRDKKDYEEVVRRHPLFQKSSLIEFDYRYSQCSMKTIEKGQILLPAGQKRAGLFLVLEGAAEIVLHGHKGQEEEVLEIIEEGELIGFSSLADFLEKDTDSNFESLLEVKATQLAQFLFIPYQILRELLQTREVKDYLFHEVAVRLKEIYHSLAEQLLHAEKWEDTSPYIRRVEDIMTAEVITVSHSDSVRSVANKMADHNISSVPVLNQGKLAGIVTEKDMVHRVIAREQSYEVPISSIMTLNPVTIHHSDYYYQALAACLTKKIKHLPVLQGDQLVGIITLSDLFRRRNLQAFNMINNIETLDRAEIQSMKEAIYQMIGSLLQEQIPIHHILQMVTETYDRLARRCVQLAVEAVVAQTETSPPVAFCWFQMGSGARGEQLLLTDQDHFLVYEDSEPEKETETNEYFSLLGQEITAVLEEAGYARCTGNMMASNPDWRGSLSAWETRIRQWERISDNDRILQAQNFFSFRLLLGDDSLYQQFLSLLKNQMPSMKIMLYRMAQIESELQVPNLESPIRSLLGRAVKEIDMKKQVLFPFHHAIQILALSHGIVEGKPLEKLKRLAQQHVLSEGLVEDVQYAFNDVMDLYLHKKWQATQHKQQSSSVLSLAQLKTREKDDLVISLKAIRLLKQHMQAEYIR</sequence>
<feature type="domain" description="Cyclic nucleotide-binding" evidence="4">
    <location>
        <begin position="24"/>
        <end position="136"/>
    </location>
</feature>
<dbReference type="InterPro" id="IPR051257">
    <property type="entry name" value="Diverse_CBS-Domain"/>
</dbReference>
<evidence type="ECO:0000256" key="1">
    <source>
        <dbReference type="ARBA" id="ARBA00023122"/>
    </source>
</evidence>
<dbReference type="InterPro" id="IPR005105">
    <property type="entry name" value="GlnD_Uridyltrans_N"/>
</dbReference>
<evidence type="ECO:0000313" key="7">
    <source>
        <dbReference type="Proteomes" id="UP000308230"/>
    </source>
</evidence>
<evidence type="ECO:0000259" key="5">
    <source>
        <dbReference type="PROSITE" id="PS51371"/>
    </source>
</evidence>
<dbReference type="AlphaFoldDB" id="A0A5R9F047"/>
<dbReference type="InterPro" id="IPR014710">
    <property type="entry name" value="RmlC-like_jellyroll"/>
</dbReference>
<dbReference type="Gene3D" id="2.60.120.10">
    <property type="entry name" value="Jelly Rolls"/>
    <property type="match status" value="1"/>
</dbReference>
<dbReference type="InterPro" id="IPR046342">
    <property type="entry name" value="CBS_dom_sf"/>
</dbReference>
<dbReference type="PROSITE" id="PS50042">
    <property type="entry name" value="CNMP_BINDING_3"/>
    <property type="match status" value="1"/>
</dbReference>
<evidence type="ECO:0000313" key="6">
    <source>
        <dbReference type="EMBL" id="TLS35806.1"/>
    </source>
</evidence>
<proteinExistence type="predicted"/>
<dbReference type="InterPro" id="IPR018490">
    <property type="entry name" value="cNMP-bd_dom_sf"/>
</dbReference>
<dbReference type="Gene3D" id="3.10.580.10">
    <property type="entry name" value="CBS-domain"/>
    <property type="match status" value="1"/>
</dbReference>
<dbReference type="Pfam" id="PF10335">
    <property type="entry name" value="DUF294_C"/>
    <property type="match status" value="1"/>
</dbReference>
<dbReference type="CDD" id="cd04587">
    <property type="entry name" value="CBS_pair_CAP-ED_NT_Pol-beta-like_DUF294_assoc"/>
    <property type="match status" value="1"/>
</dbReference>
<dbReference type="InterPro" id="IPR000595">
    <property type="entry name" value="cNMP-bd_dom"/>
</dbReference>
<dbReference type="SUPFAM" id="SSF54631">
    <property type="entry name" value="CBS-domain pair"/>
    <property type="match status" value="1"/>
</dbReference>
<keyword evidence="7" id="KW-1185">Reference proteome</keyword>
<dbReference type="Pfam" id="PF00571">
    <property type="entry name" value="CBS"/>
    <property type="match status" value="2"/>
</dbReference>